<organism evidence="2 3">
    <name type="scientific">Streptomyces kanamyceticus</name>
    <dbReference type="NCBI Taxonomy" id="1967"/>
    <lineage>
        <taxon>Bacteria</taxon>
        <taxon>Bacillati</taxon>
        <taxon>Actinomycetota</taxon>
        <taxon>Actinomycetes</taxon>
        <taxon>Kitasatosporales</taxon>
        <taxon>Streptomycetaceae</taxon>
        <taxon>Streptomyces</taxon>
    </lineage>
</organism>
<proteinExistence type="predicted"/>
<reference evidence="2 3" key="1">
    <citation type="submission" date="2017-09" db="EMBL/GenBank/DDBJ databases">
        <authorList>
            <person name="Lee N."/>
            <person name="Cho B.-K."/>
        </authorList>
    </citation>
    <scope>NUCLEOTIDE SEQUENCE [LARGE SCALE GENOMIC DNA]</scope>
    <source>
        <strain evidence="2 3">ATCC 12853</strain>
    </source>
</reference>
<dbReference type="RefSeq" id="WP_150494130.1">
    <property type="nucleotide sequence ID" value="NZ_CP023699.1"/>
</dbReference>
<dbReference type="PANTHER" id="PTHR43861">
    <property type="entry name" value="TRANS-ACONITATE 2-METHYLTRANSFERASE-RELATED"/>
    <property type="match status" value="1"/>
</dbReference>
<evidence type="ECO:0000313" key="2">
    <source>
        <dbReference type="EMBL" id="QEU94475.1"/>
    </source>
</evidence>
<dbReference type="GO" id="GO:0032259">
    <property type="term" value="P:methylation"/>
    <property type="evidence" value="ECO:0007669"/>
    <property type="project" value="UniProtKB-KW"/>
</dbReference>
<keyword evidence="2" id="KW-0489">Methyltransferase</keyword>
<keyword evidence="2" id="KW-0808">Transferase</keyword>
<name>A0A5J6GKI6_STRKN</name>
<dbReference type="AlphaFoldDB" id="A0A5J6GKI6"/>
<dbReference type="InterPro" id="IPR013216">
    <property type="entry name" value="Methyltransf_11"/>
</dbReference>
<dbReference type="Proteomes" id="UP000325529">
    <property type="component" value="Chromosome"/>
</dbReference>
<dbReference type="SUPFAM" id="SSF53335">
    <property type="entry name" value="S-adenosyl-L-methionine-dependent methyltransferases"/>
    <property type="match status" value="1"/>
</dbReference>
<dbReference type="GO" id="GO:0017000">
    <property type="term" value="P:antibiotic biosynthetic process"/>
    <property type="evidence" value="ECO:0007669"/>
    <property type="project" value="UniProtKB-ARBA"/>
</dbReference>
<feature type="domain" description="Methyltransferase type 11" evidence="1">
    <location>
        <begin position="39"/>
        <end position="133"/>
    </location>
</feature>
<dbReference type="EMBL" id="CP023699">
    <property type="protein sequence ID" value="QEU94475.1"/>
    <property type="molecule type" value="Genomic_DNA"/>
</dbReference>
<dbReference type="GO" id="GO:0008757">
    <property type="term" value="F:S-adenosylmethionine-dependent methyltransferase activity"/>
    <property type="evidence" value="ECO:0007669"/>
    <property type="project" value="InterPro"/>
</dbReference>
<accession>A0A5J6GKI6</accession>
<keyword evidence="3" id="KW-1185">Reference proteome</keyword>
<gene>
    <name evidence="2" type="ORF">CP970_29440</name>
</gene>
<evidence type="ECO:0000313" key="3">
    <source>
        <dbReference type="Proteomes" id="UP000325529"/>
    </source>
</evidence>
<sequence>MPMNEAHQQLCSSEEWAQTVRDRILPWALEDIELGDEVVEIGPGYGANLRVLVDLVPSLTAVEIDGATARLLERDWGGRARILHADAARMPLPDAAYSAVVGFTMLHHVPTDELQDRIFAEAFRVLRPGGVFAGSDSQPSRELDELHVGDVMNTVDPAGLPTRLKAAGFSGAEVLLHPETGGMRFRARKP</sequence>
<dbReference type="Pfam" id="PF08241">
    <property type="entry name" value="Methyltransf_11"/>
    <property type="match status" value="1"/>
</dbReference>
<dbReference type="KEGG" id="ska:CP970_29440"/>
<protein>
    <submittedName>
        <fullName evidence="2">Class I SAM-dependent methyltransferase</fullName>
    </submittedName>
</protein>
<dbReference type="CDD" id="cd02440">
    <property type="entry name" value="AdoMet_MTases"/>
    <property type="match status" value="1"/>
</dbReference>
<dbReference type="Gene3D" id="3.40.50.150">
    <property type="entry name" value="Vaccinia Virus protein VP39"/>
    <property type="match status" value="1"/>
</dbReference>
<evidence type="ECO:0000259" key="1">
    <source>
        <dbReference type="Pfam" id="PF08241"/>
    </source>
</evidence>
<dbReference type="InterPro" id="IPR029063">
    <property type="entry name" value="SAM-dependent_MTases_sf"/>
</dbReference>